<accession>A0A8E3YWG3</accession>
<dbReference type="EMBL" id="MN617816">
    <property type="protein sequence ID" value="QKK35422.1"/>
    <property type="molecule type" value="Genomic_RNA"/>
</dbReference>
<name>A0A8E3YWG3_9VIRU</name>
<protein>
    <submittedName>
        <fullName evidence="1">Uncharacterized protein</fullName>
    </submittedName>
</protein>
<organism evidence="1">
    <name type="scientific">Erysiphe necator associated polymycovirus 6</name>
    <dbReference type="NCBI Taxonomy" id="2742560"/>
    <lineage>
        <taxon>Viruses</taxon>
        <taxon>Riboviria</taxon>
        <taxon>Riboviria incertae sedis</taxon>
        <taxon>Polymycoviridae</taxon>
        <taxon>Polymycovirus</taxon>
    </lineage>
</organism>
<evidence type="ECO:0000313" key="1">
    <source>
        <dbReference type="EMBL" id="QKK35422.1"/>
    </source>
</evidence>
<proteinExistence type="predicted"/>
<sequence>MTDLTRLRTIIQGCTPATVPLSAVLYHLSPKPTEMMLLDAESVEDAIKWLTEAPIPLMGQVAGGAGIGATQVAQMASTLVDGDYARIATLANSMVARDNEWDRDVRDRVTTAVSTHTRDATLLTAYSSFEFAALDMLSDNGFKGVDDAVARLADMRRAPNCKYHHVSHQLKRSRHCVSVSFTSTTGQTTSAITPWCLSKRNAQAVAALLLREQYKDLIESRTIARAKTVSTFVARMAITDVRRLVRTATSLVTRYRYDSRKLAFVNTDGTVVQSITARDWGTTAAFAYALTRGAADTLLLLAELRVATANEVVDKPGARPLPQAANDYYELAGDVYGGITLFTRALEAYRNEPVNGARRARTNKGAVLGRPMRERKDQDRNTLACISRLEEVVTLRRHETSLEPLYVVEWGGMVRFSNVIAAAAMMKINIAVDVADSTIDLPGADVYGENEDPLHHYQLYLAEARDLGLPRMPIHQYDACMPLNAKLQVLTRAVNQRKKLSVVYVSGGVQHTKMTPVSICVDTVARVHALATPSVDFDVDFATADILLPPSCPHSLDVAAGDYLENPCVCDSCDQCEAISRALASIGNTLENDNVRLMKPRCLFGHNAHFSVEWFRAPTIDLLSSTMTTIDSAMACNSLRNAHYTSPYPEPTSNEGISNPDLMELMRDHVQQIHMAMAGGDLERAEPTSMESVAGSI</sequence>
<reference evidence="1" key="1">
    <citation type="submission" date="2019-10" db="EMBL/GenBank/DDBJ databases">
        <title>The miscellaneous mycovirome associated to the plant pathogenic fungus Erysiphe necator.</title>
        <authorList>
            <person name="Rodriguez-Romero J."/>
            <person name="Chiapello M."/>
            <person name="Cordoba L."/>
            <person name="Turina M."/>
            <person name="Ayllon M.A."/>
        </authorList>
    </citation>
    <scope>NUCLEOTIDE SEQUENCE</scope>
    <source>
        <strain evidence="1">PMS7_DN13157</strain>
    </source>
</reference>